<sequence length="564" mass="63705">MTAAHVHPLSSTILRIRAPWYTGSSPTVDDAAASKQKQASPPVPAIIYKIRCQAETTEGLFLGEPFLSESGPHNAHLRGSKAINNLEVYLERNKNVSFTVYREYECCAAPLPQPARGMVEEPDISSFWKRESITIISNDLSRALGGVARSAPYEPKMQLTVLREYVYSRMGQEWGCVNALTSEGRIEAKYIDYIFVSSPATSHINTEWQNKSELQAFIAMDWLATQHDNVGHISAYIEVQYWVFDGRGQMFWKCRRQNYVCYTNGNKDQDMQVATDARYMVDNATYKQMHANAPGASPLKNSMDETVDAVMDEDEHDLGDKFFMCLPTSIYGFNMQKKEWVDLRLGEWIKCSGTRKRLICLLIDEDTKEFVKAVVTNQLNAEDNTDIIRGKGNGLFILLHGGPRTGKTLTAESVAEIAKKPLYRVTCGDIRAKAEEAEKYLEVVLLLGRTWGCVVLLDEADVFLEQRTINNMEGSALVSVFLRVLEYYDVPNTAQPSDQNLDGAQRKKIWKNFIDRLDKLHDKLRFTVAINLGVNIKEICDKLDILAQPNLNGREIRNAISTAR</sequence>
<dbReference type="InterPro" id="IPR056599">
    <property type="entry name" value="AAA_lid_fung"/>
</dbReference>
<keyword evidence="3" id="KW-1185">Reference proteome</keyword>
<dbReference type="PANTHER" id="PTHR46411:SF2">
    <property type="entry name" value="AAA+ ATPASE DOMAIN-CONTAINING PROTEIN"/>
    <property type="match status" value="1"/>
</dbReference>
<organism evidence="2 3">
    <name type="scientific">Podospora didyma</name>
    <dbReference type="NCBI Taxonomy" id="330526"/>
    <lineage>
        <taxon>Eukaryota</taxon>
        <taxon>Fungi</taxon>
        <taxon>Dikarya</taxon>
        <taxon>Ascomycota</taxon>
        <taxon>Pezizomycotina</taxon>
        <taxon>Sordariomycetes</taxon>
        <taxon>Sordariomycetidae</taxon>
        <taxon>Sordariales</taxon>
        <taxon>Podosporaceae</taxon>
        <taxon>Podospora</taxon>
    </lineage>
</organism>
<dbReference type="PANTHER" id="PTHR46411">
    <property type="entry name" value="FAMILY ATPASE, PUTATIVE-RELATED"/>
    <property type="match status" value="1"/>
</dbReference>
<evidence type="ECO:0000313" key="3">
    <source>
        <dbReference type="Proteomes" id="UP001285441"/>
    </source>
</evidence>
<dbReference type="EMBL" id="JAULSW010000001">
    <property type="protein sequence ID" value="KAK3393535.1"/>
    <property type="molecule type" value="Genomic_DNA"/>
</dbReference>
<proteinExistence type="predicted"/>
<dbReference type="InterPro" id="IPR027417">
    <property type="entry name" value="P-loop_NTPase"/>
</dbReference>
<dbReference type="AlphaFoldDB" id="A0AAE0U7L7"/>
<protein>
    <recommendedName>
        <fullName evidence="1">AAA+ ATPase domain-containing protein</fullName>
    </recommendedName>
</protein>
<dbReference type="Pfam" id="PF23232">
    <property type="entry name" value="AAA_lid_13"/>
    <property type="match status" value="1"/>
</dbReference>
<dbReference type="InterPro" id="IPR003959">
    <property type="entry name" value="ATPase_AAA_core"/>
</dbReference>
<dbReference type="Proteomes" id="UP001285441">
    <property type="component" value="Unassembled WGS sequence"/>
</dbReference>
<evidence type="ECO:0000313" key="2">
    <source>
        <dbReference type="EMBL" id="KAK3393535.1"/>
    </source>
</evidence>
<accession>A0AAE0U7L7</accession>
<dbReference type="GO" id="GO:0016887">
    <property type="term" value="F:ATP hydrolysis activity"/>
    <property type="evidence" value="ECO:0007669"/>
    <property type="project" value="InterPro"/>
</dbReference>
<name>A0AAE0U7L7_9PEZI</name>
<dbReference type="GO" id="GO:0005524">
    <property type="term" value="F:ATP binding"/>
    <property type="evidence" value="ECO:0007669"/>
    <property type="project" value="InterPro"/>
</dbReference>
<feature type="domain" description="AAA+ ATPase" evidence="1">
    <location>
        <begin position="393"/>
        <end position="561"/>
    </location>
</feature>
<gene>
    <name evidence="2" type="ORF">B0H63DRAFT_554892</name>
</gene>
<dbReference type="InterPro" id="IPR003593">
    <property type="entry name" value="AAA+_ATPase"/>
</dbReference>
<reference evidence="2" key="2">
    <citation type="submission" date="2023-06" db="EMBL/GenBank/DDBJ databases">
        <authorList>
            <consortium name="Lawrence Berkeley National Laboratory"/>
            <person name="Haridas S."/>
            <person name="Hensen N."/>
            <person name="Bonometti L."/>
            <person name="Westerberg I."/>
            <person name="Brannstrom I.O."/>
            <person name="Guillou S."/>
            <person name="Cros-Aarteil S."/>
            <person name="Calhoun S."/>
            <person name="Kuo A."/>
            <person name="Mondo S."/>
            <person name="Pangilinan J."/>
            <person name="Riley R."/>
            <person name="LaButti K."/>
            <person name="Andreopoulos B."/>
            <person name="Lipzen A."/>
            <person name="Chen C."/>
            <person name="Yanf M."/>
            <person name="Daum C."/>
            <person name="Ng V."/>
            <person name="Clum A."/>
            <person name="Steindorff A."/>
            <person name="Ohm R."/>
            <person name="Martin F."/>
            <person name="Silar P."/>
            <person name="Natvig D."/>
            <person name="Lalanne C."/>
            <person name="Gautier V."/>
            <person name="Ament-velasquez S.L."/>
            <person name="Kruys A."/>
            <person name="Hutchinson M.I."/>
            <person name="Powell A.J."/>
            <person name="Barry K."/>
            <person name="Miller A.N."/>
            <person name="Grigoriev I.V."/>
            <person name="Debuchy R."/>
            <person name="Gladieux P."/>
            <person name="Thoren M.H."/>
            <person name="Johannesson H."/>
        </authorList>
    </citation>
    <scope>NUCLEOTIDE SEQUENCE</scope>
    <source>
        <strain evidence="2">CBS 232.78</strain>
    </source>
</reference>
<comment type="caution">
    <text evidence="2">The sequence shown here is derived from an EMBL/GenBank/DDBJ whole genome shotgun (WGS) entry which is preliminary data.</text>
</comment>
<reference evidence="2" key="1">
    <citation type="journal article" date="2023" name="Mol. Phylogenet. Evol.">
        <title>Genome-scale phylogeny and comparative genomics of the fungal order Sordariales.</title>
        <authorList>
            <person name="Hensen N."/>
            <person name="Bonometti L."/>
            <person name="Westerberg I."/>
            <person name="Brannstrom I.O."/>
            <person name="Guillou S."/>
            <person name="Cros-Aarteil S."/>
            <person name="Calhoun S."/>
            <person name="Haridas S."/>
            <person name="Kuo A."/>
            <person name="Mondo S."/>
            <person name="Pangilinan J."/>
            <person name="Riley R."/>
            <person name="LaButti K."/>
            <person name="Andreopoulos B."/>
            <person name="Lipzen A."/>
            <person name="Chen C."/>
            <person name="Yan M."/>
            <person name="Daum C."/>
            <person name="Ng V."/>
            <person name="Clum A."/>
            <person name="Steindorff A."/>
            <person name="Ohm R.A."/>
            <person name="Martin F."/>
            <person name="Silar P."/>
            <person name="Natvig D.O."/>
            <person name="Lalanne C."/>
            <person name="Gautier V."/>
            <person name="Ament-Velasquez S.L."/>
            <person name="Kruys A."/>
            <person name="Hutchinson M.I."/>
            <person name="Powell A.J."/>
            <person name="Barry K."/>
            <person name="Miller A.N."/>
            <person name="Grigoriev I.V."/>
            <person name="Debuchy R."/>
            <person name="Gladieux P."/>
            <person name="Hiltunen Thoren M."/>
            <person name="Johannesson H."/>
        </authorList>
    </citation>
    <scope>NUCLEOTIDE SEQUENCE</scope>
    <source>
        <strain evidence="2">CBS 232.78</strain>
    </source>
</reference>
<evidence type="ECO:0000259" key="1">
    <source>
        <dbReference type="SMART" id="SM00382"/>
    </source>
</evidence>
<dbReference type="SUPFAM" id="SSF52540">
    <property type="entry name" value="P-loop containing nucleoside triphosphate hydrolases"/>
    <property type="match status" value="1"/>
</dbReference>
<dbReference type="Gene3D" id="3.40.50.300">
    <property type="entry name" value="P-loop containing nucleotide triphosphate hydrolases"/>
    <property type="match status" value="1"/>
</dbReference>
<dbReference type="Pfam" id="PF00004">
    <property type="entry name" value="AAA"/>
    <property type="match status" value="1"/>
</dbReference>
<dbReference type="SMART" id="SM00382">
    <property type="entry name" value="AAA"/>
    <property type="match status" value="1"/>
</dbReference>